<evidence type="ECO:0000313" key="2">
    <source>
        <dbReference type="EMBL" id="CAF9923523.1"/>
    </source>
</evidence>
<comment type="caution">
    <text evidence="2">The sequence shown here is derived from an EMBL/GenBank/DDBJ whole genome shotgun (WGS) entry which is preliminary data.</text>
</comment>
<accession>A0A8H3FFG1</accession>
<protein>
    <submittedName>
        <fullName evidence="2">Uncharacterized protein</fullName>
    </submittedName>
</protein>
<sequence length="113" mass="12751">MHFLTDEAVDPNPPDFPYYACDTCGWFHRDGKPCTGRPGYCRLGYEGLRVFRSGAKRAWSELRAEWRQEKPGLKAEFEAGWRDMVKDVEAYMKRTGKKEKGGGGVKGEGGGEE</sequence>
<gene>
    <name evidence="2" type="ORF">HETSPECPRED_005345</name>
</gene>
<organism evidence="2 3">
    <name type="scientific">Heterodermia speciosa</name>
    <dbReference type="NCBI Taxonomy" id="116794"/>
    <lineage>
        <taxon>Eukaryota</taxon>
        <taxon>Fungi</taxon>
        <taxon>Dikarya</taxon>
        <taxon>Ascomycota</taxon>
        <taxon>Pezizomycotina</taxon>
        <taxon>Lecanoromycetes</taxon>
        <taxon>OSLEUM clade</taxon>
        <taxon>Lecanoromycetidae</taxon>
        <taxon>Caliciales</taxon>
        <taxon>Physciaceae</taxon>
        <taxon>Heterodermia</taxon>
    </lineage>
</organism>
<dbReference type="Proteomes" id="UP000664521">
    <property type="component" value="Unassembled WGS sequence"/>
</dbReference>
<feature type="compositionally biased region" description="Gly residues" evidence="1">
    <location>
        <begin position="102"/>
        <end position="113"/>
    </location>
</feature>
<name>A0A8H3FFG1_9LECA</name>
<proteinExistence type="predicted"/>
<reference evidence="2" key="1">
    <citation type="submission" date="2021-03" db="EMBL/GenBank/DDBJ databases">
        <authorList>
            <person name="Tagirdzhanova G."/>
        </authorList>
    </citation>
    <scope>NUCLEOTIDE SEQUENCE</scope>
</reference>
<evidence type="ECO:0000313" key="3">
    <source>
        <dbReference type="Proteomes" id="UP000664521"/>
    </source>
</evidence>
<dbReference type="AlphaFoldDB" id="A0A8H3FFG1"/>
<feature type="region of interest" description="Disordered" evidence="1">
    <location>
        <begin position="93"/>
        <end position="113"/>
    </location>
</feature>
<dbReference type="EMBL" id="CAJPDS010000033">
    <property type="protein sequence ID" value="CAF9923523.1"/>
    <property type="molecule type" value="Genomic_DNA"/>
</dbReference>
<keyword evidence="3" id="KW-1185">Reference proteome</keyword>
<evidence type="ECO:0000256" key="1">
    <source>
        <dbReference type="SAM" id="MobiDB-lite"/>
    </source>
</evidence>